<dbReference type="Gene3D" id="1.20.1280.50">
    <property type="match status" value="1"/>
</dbReference>
<reference evidence="2 3" key="1">
    <citation type="submission" date="2018-11" db="EMBL/GenBank/DDBJ databases">
        <title>Genome assembly of Steccherinum ochraceum LE-BIN_3174, the white-rot fungus of the Steccherinaceae family (The Residual Polyporoid clade, Polyporales, Basidiomycota).</title>
        <authorList>
            <person name="Fedorova T.V."/>
            <person name="Glazunova O.A."/>
            <person name="Landesman E.O."/>
            <person name="Moiseenko K.V."/>
            <person name="Psurtseva N.V."/>
            <person name="Savinova O.S."/>
            <person name="Shakhova N.V."/>
            <person name="Tyazhelova T.V."/>
            <person name="Vasina D.V."/>
        </authorList>
    </citation>
    <scope>NUCLEOTIDE SEQUENCE [LARGE SCALE GENOMIC DNA]</scope>
    <source>
        <strain evidence="2 3">LE-BIN_3174</strain>
    </source>
</reference>
<evidence type="ECO:0000313" key="2">
    <source>
        <dbReference type="EMBL" id="TCD60309.1"/>
    </source>
</evidence>
<dbReference type="EMBL" id="RWJN01000620">
    <property type="protein sequence ID" value="TCD60309.1"/>
    <property type="molecule type" value="Genomic_DNA"/>
</dbReference>
<organism evidence="2 3">
    <name type="scientific">Steccherinum ochraceum</name>
    <dbReference type="NCBI Taxonomy" id="92696"/>
    <lineage>
        <taxon>Eukaryota</taxon>
        <taxon>Fungi</taxon>
        <taxon>Dikarya</taxon>
        <taxon>Basidiomycota</taxon>
        <taxon>Agaricomycotina</taxon>
        <taxon>Agaricomycetes</taxon>
        <taxon>Polyporales</taxon>
        <taxon>Steccherinaceae</taxon>
        <taxon>Steccherinum</taxon>
    </lineage>
</organism>
<protein>
    <recommendedName>
        <fullName evidence="1">F-box domain-containing protein</fullName>
    </recommendedName>
</protein>
<feature type="domain" description="F-box" evidence="1">
    <location>
        <begin position="48"/>
        <end position="99"/>
    </location>
</feature>
<name>A0A4R0R8L2_9APHY</name>
<comment type="caution">
    <text evidence="2">The sequence shown here is derived from an EMBL/GenBank/DDBJ whole genome shotgun (WGS) entry which is preliminary data.</text>
</comment>
<dbReference type="Pfam" id="PF12937">
    <property type="entry name" value="F-box-like"/>
    <property type="match status" value="1"/>
</dbReference>
<evidence type="ECO:0000313" key="3">
    <source>
        <dbReference type="Proteomes" id="UP000292702"/>
    </source>
</evidence>
<accession>A0A4R0R8L2</accession>
<keyword evidence="3" id="KW-1185">Reference proteome</keyword>
<sequence length="573" mass="65147">MNQGLDIGHTFFASLKYREVSWLQEEEARAVAHVCRIRSQVNAVVPSIARLPPEVLLEIFAYVRLAEDPPTGTRWISVSQVCQYWRNLAICKPSLWTCLAPWADEFLSLFMARNGDLPLTFHWEENGGRSEGANYQRLLELSSRCVRINVTLEETHAMELFIKRFQNVVQPWSQLESITLNMSKRRTLLNVQDVLCTKDGLLPFPRLQQLSLKNILPEAWSTISVQGSLLRTLHLQNQCRESPTLPLAPFLDMLCSLPLLEHLHLFNVPSARLLPEGVTAFPDPERTVNMGRLRTLRLDLDRACDIAYLLSPMQFPDTTVIDIQRWDNASDESILAALPSDKSRLSGHLDATTAMRVGHIRAFVGVFLSAFRRGAKKPFGNFFARCSPFSDSAPTAVLRASLFQLSRVFQNLVELELDLRHWDVLDISSSEWAGIFWTLSPRLKILAWLGDRKDSSRESADIECLQFFLRILTEYTADGNLQIDSIDGSTVPLDGPFLPRLSYLDFDQFSEPVQAALKEDVLKYLASRKSASLPPTRDLFFNNERWDVESDNTDLDCRSEMDFVNHEQGSSEA</sequence>
<proteinExistence type="predicted"/>
<gene>
    <name evidence="2" type="ORF">EIP91_010403</name>
</gene>
<dbReference type="InterPro" id="IPR036047">
    <property type="entry name" value="F-box-like_dom_sf"/>
</dbReference>
<dbReference type="Proteomes" id="UP000292702">
    <property type="component" value="Unassembled WGS sequence"/>
</dbReference>
<dbReference type="InterPro" id="IPR001810">
    <property type="entry name" value="F-box_dom"/>
</dbReference>
<evidence type="ECO:0000259" key="1">
    <source>
        <dbReference type="Pfam" id="PF12937"/>
    </source>
</evidence>
<dbReference type="AlphaFoldDB" id="A0A4R0R8L2"/>
<dbReference type="OrthoDB" id="2745018at2759"/>
<dbReference type="SUPFAM" id="SSF81383">
    <property type="entry name" value="F-box domain"/>
    <property type="match status" value="1"/>
</dbReference>